<dbReference type="Pfam" id="PF17919">
    <property type="entry name" value="RT_RNaseH_2"/>
    <property type="match status" value="1"/>
</dbReference>
<reference evidence="6" key="1">
    <citation type="submission" date="2025-08" db="UniProtKB">
        <authorList>
            <consortium name="Ensembl"/>
        </authorList>
    </citation>
    <scope>IDENTIFICATION</scope>
</reference>
<feature type="domain" description="Integrase catalytic" evidence="5">
    <location>
        <begin position="590"/>
        <end position="731"/>
    </location>
</feature>
<evidence type="ECO:0000259" key="5">
    <source>
        <dbReference type="PROSITE" id="PS50994"/>
    </source>
</evidence>
<feature type="domain" description="Reverse transcriptase" evidence="4">
    <location>
        <begin position="1"/>
        <end position="152"/>
    </location>
</feature>
<proteinExistence type="inferred from homology"/>
<comment type="similarity">
    <text evidence="1">Belongs to the beta type-B retroviral polymerase family. HERV class-II K(HML-2) pol subfamily.</text>
</comment>
<dbReference type="InterPro" id="IPR041577">
    <property type="entry name" value="RT_RNaseH_2"/>
</dbReference>
<dbReference type="Pfam" id="PF17921">
    <property type="entry name" value="Integrase_H2C2"/>
    <property type="match status" value="1"/>
</dbReference>
<accession>A0A8C1ST87</accession>
<dbReference type="PANTHER" id="PTHR37984:SF15">
    <property type="entry name" value="INTEGRASE CATALYTIC DOMAIN-CONTAINING PROTEIN"/>
    <property type="match status" value="1"/>
</dbReference>
<dbReference type="Gene3D" id="3.30.420.10">
    <property type="entry name" value="Ribonuclease H-like superfamily/Ribonuclease H"/>
    <property type="match status" value="1"/>
</dbReference>
<dbReference type="GO" id="GO:0004523">
    <property type="term" value="F:RNA-DNA hybrid ribonuclease activity"/>
    <property type="evidence" value="ECO:0007669"/>
    <property type="project" value="UniProtKB-EC"/>
</dbReference>
<dbReference type="InterPro" id="IPR012337">
    <property type="entry name" value="RNaseH-like_sf"/>
</dbReference>
<dbReference type="PANTHER" id="PTHR37984">
    <property type="entry name" value="PROTEIN CBG26694"/>
    <property type="match status" value="1"/>
</dbReference>
<dbReference type="SUPFAM" id="SSF53098">
    <property type="entry name" value="Ribonuclease H-like"/>
    <property type="match status" value="1"/>
</dbReference>
<dbReference type="Proteomes" id="UP000694700">
    <property type="component" value="Unplaced"/>
</dbReference>
<organism evidence="6 7">
    <name type="scientific">Cyprinus carpio</name>
    <name type="common">Common carp</name>
    <dbReference type="NCBI Taxonomy" id="7962"/>
    <lineage>
        <taxon>Eukaryota</taxon>
        <taxon>Metazoa</taxon>
        <taxon>Chordata</taxon>
        <taxon>Craniata</taxon>
        <taxon>Vertebrata</taxon>
        <taxon>Euteleostomi</taxon>
        <taxon>Actinopterygii</taxon>
        <taxon>Neopterygii</taxon>
        <taxon>Teleostei</taxon>
        <taxon>Ostariophysi</taxon>
        <taxon>Cypriniformes</taxon>
        <taxon>Cyprinidae</taxon>
        <taxon>Cyprininae</taxon>
        <taxon>Cyprinus</taxon>
    </lineage>
</organism>
<dbReference type="FunFam" id="1.10.340.70:FF:000001">
    <property type="entry name" value="Retrovirus-related Pol polyprotein from transposon gypsy-like Protein"/>
    <property type="match status" value="1"/>
</dbReference>
<sequence length="731" mass="83006">MCIEYRTLNSRTISDQYTMPRIDDALDCLTGSKWFSVLDLRSGYYQIAMSEKDKEKTAFICLLGFYKFERMPQGVTGAPATFKRLMEATVGDMNLLQCGVYLDDLIVFEKTLEEHEERLLKVLDRLEECGLKISLGKCQFCQAQVKYVDHIVSPEGISTDPEKVRAVLNWKKPTNLKPLRSFLGFCGYYRHFIANYSSIVRPLTELTKGYPPAQKKGKAGPLEKHHYFRESDSFGSRWDQACDESFTKIIQCLTKAPVLAFSDPSKTYVLHVDASLDGLGAVLNQEYPEGLRPVAFASRKLSCSEHNYPIHQLEFLALKWAIVDKFHDYLYGAKFTVRTDNNSLTYVLTAKLNATGHRWLAVLTTYDFNIQYKPGKSNVDANLLSRHALEFQEEWEDIPRSGVKALCRQVGVTETDVSARFIDQLGAPPDAIPDVFFSFASQLEMGPLEQLSRKDLIEAQRSYAAIGPVLKGMEIGTPISGLKTKDPEASALQRESPKIQVKDGLLYRVVQRSDKRVCQLVLPADYRSMVLRAMHDDKGHFGAERTLELIQDRFYWPRMAFEITQYIKTCGRCVARKTLPQRFAPLQHITSKGPLDLVCIDFLSIEPDAKGISNVLVVTDHFTRYAQAFTTKDQKALTVAKVLFEKFFVHYGLPAEIYSDQGCDFESRVIKELLGMLGVRKSRTSPYHPQGDAQPERLNRTLLSMLGTLDSDKKSRWSQHISQLVHAYNCT</sequence>
<dbReference type="Ensembl" id="ENSCCRT00015012917.1">
    <property type="protein sequence ID" value="ENSCCRP00015012463.1"/>
    <property type="gene ID" value="ENSCCRG00015005756.1"/>
</dbReference>
<dbReference type="PROSITE" id="PS50878">
    <property type="entry name" value="RT_POL"/>
    <property type="match status" value="1"/>
</dbReference>
<dbReference type="EC" id="3.1.26.4" evidence="2"/>
<dbReference type="GO" id="GO:0015074">
    <property type="term" value="P:DNA integration"/>
    <property type="evidence" value="ECO:0007669"/>
    <property type="project" value="InterPro"/>
</dbReference>
<dbReference type="InterPro" id="IPR043502">
    <property type="entry name" value="DNA/RNA_pol_sf"/>
</dbReference>
<dbReference type="InterPro" id="IPR000477">
    <property type="entry name" value="RT_dom"/>
</dbReference>
<dbReference type="InterPro" id="IPR050951">
    <property type="entry name" value="Retrovirus_Pol_polyprotein"/>
</dbReference>
<dbReference type="FunFam" id="3.10.20.370:FF:000001">
    <property type="entry name" value="Retrovirus-related Pol polyprotein from transposon 17.6-like protein"/>
    <property type="match status" value="1"/>
</dbReference>
<dbReference type="AlphaFoldDB" id="A0A8C1ST87"/>
<dbReference type="Gene3D" id="1.10.340.70">
    <property type="match status" value="1"/>
</dbReference>
<dbReference type="Pfam" id="PF00665">
    <property type="entry name" value="rve"/>
    <property type="match status" value="1"/>
</dbReference>
<evidence type="ECO:0000256" key="2">
    <source>
        <dbReference type="ARBA" id="ARBA00012180"/>
    </source>
</evidence>
<evidence type="ECO:0000256" key="3">
    <source>
        <dbReference type="ARBA" id="ARBA00039658"/>
    </source>
</evidence>
<evidence type="ECO:0000313" key="6">
    <source>
        <dbReference type="Ensembl" id="ENSCCRP00015012463.1"/>
    </source>
</evidence>
<dbReference type="FunFam" id="3.30.420.10:FF:000032">
    <property type="entry name" value="Retrovirus-related Pol polyprotein from transposon 297-like Protein"/>
    <property type="match status" value="1"/>
</dbReference>
<dbReference type="Gene3D" id="3.10.10.10">
    <property type="entry name" value="HIV Type 1 Reverse Transcriptase, subunit A, domain 1"/>
    <property type="match status" value="1"/>
</dbReference>
<dbReference type="InterPro" id="IPR043128">
    <property type="entry name" value="Rev_trsase/Diguanyl_cyclase"/>
</dbReference>
<name>A0A8C1ST87_CYPCA</name>
<dbReference type="FunFam" id="3.30.70.270:FF:000020">
    <property type="entry name" value="Transposon Tf2-6 polyprotein-like Protein"/>
    <property type="match status" value="1"/>
</dbReference>
<dbReference type="SUPFAM" id="SSF56672">
    <property type="entry name" value="DNA/RNA polymerases"/>
    <property type="match status" value="1"/>
</dbReference>
<dbReference type="PROSITE" id="PS50994">
    <property type="entry name" value="INTEGRASE"/>
    <property type="match status" value="1"/>
</dbReference>
<evidence type="ECO:0000313" key="7">
    <source>
        <dbReference type="Proteomes" id="UP000694700"/>
    </source>
</evidence>
<dbReference type="Gene3D" id="3.10.20.370">
    <property type="match status" value="1"/>
</dbReference>
<dbReference type="InterPro" id="IPR001584">
    <property type="entry name" value="Integrase_cat-core"/>
</dbReference>
<evidence type="ECO:0000256" key="1">
    <source>
        <dbReference type="ARBA" id="ARBA00010879"/>
    </source>
</evidence>
<evidence type="ECO:0000259" key="4">
    <source>
        <dbReference type="PROSITE" id="PS50878"/>
    </source>
</evidence>
<dbReference type="Pfam" id="PF00078">
    <property type="entry name" value="RVT_1"/>
    <property type="match status" value="1"/>
</dbReference>
<dbReference type="CDD" id="cd01647">
    <property type="entry name" value="RT_LTR"/>
    <property type="match status" value="1"/>
</dbReference>
<dbReference type="CDD" id="cd09274">
    <property type="entry name" value="RNase_HI_RT_Ty3"/>
    <property type="match status" value="1"/>
</dbReference>
<dbReference type="InterPro" id="IPR036397">
    <property type="entry name" value="RNaseH_sf"/>
</dbReference>
<dbReference type="InterPro" id="IPR041588">
    <property type="entry name" value="Integrase_H2C2"/>
</dbReference>
<dbReference type="Gene3D" id="3.30.70.270">
    <property type="match status" value="2"/>
</dbReference>
<protein>
    <recommendedName>
        <fullName evidence="3">Gypsy retrotransposon integrase-like protein 1</fullName>
        <ecNumber evidence="2">3.1.26.4</ecNumber>
    </recommendedName>
</protein>
<dbReference type="GO" id="GO:0003676">
    <property type="term" value="F:nucleic acid binding"/>
    <property type="evidence" value="ECO:0007669"/>
    <property type="project" value="InterPro"/>
</dbReference>